<dbReference type="Pfam" id="PF01425">
    <property type="entry name" value="Amidase"/>
    <property type="match status" value="1"/>
</dbReference>
<evidence type="ECO:0000256" key="3">
    <source>
        <dbReference type="ARBA" id="ARBA00012922"/>
    </source>
</evidence>
<dbReference type="InterPro" id="IPR036928">
    <property type="entry name" value="AS_sf"/>
</dbReference>
<evidence type="ECO:0000256" key="4">
    <source>
        <dbReference type="ARBA" id="ARBA00022801"/>
    </source>
</evidence>
<accession>A0A165GS64</accession>
<feature type="active site" description="Charge relay system" evidence="5">
    <location>
        <position position="133"/>
    </location>
</feature>
<feature type="active site" description="Acyl-ester intermediate" evidence="5">
    <location>
        <position position="232"/>
    </location>
</feature>
<dbReference type="GO" id="GO:0004040">
    <property type="term" value="F:amidase activity"/>
    <property type="evidence" value="ECO:0007669"/>
    <property type="project" value="UniProtKB-EC"/>
</dbReference>
<dbReference type="EC" id="3.5.1.4" evidence="3"/>
<dbReference type="RefSeq" id="XP_040768474.1">
    <property type="nucleotide sequence ID" value="XM_040907955.1"/>
</dbReference>
<dbReference type="InterPro" id="IPR023631">
    <property type="entry name" value="Amidase_dom"/>
</dbReference>
<reference evidence="7 8" key="1">
    <citation type="journal article" date="2016" name="Mol. Biol. Evol.">
        <title>Comparative Genomics of Early-Diverging Mushroom-Forming Fungi Provides Insights into the Origins of Lignocellulose Decay Capabilities.</title>
        <authorList>
            <person name="Nagy L.G."/>
            <person name="Riley R."/>
            <person name="Tritt A."/>
            <person name="Adam C."/>
            <person name="Daum C."/>
            <person name="Floudas D."/>
            <person name="Sun H."/>
            <person name="Yadav J.S."/>
            <person name="Pangilinan J."/>
            <person name="Larsson K.H."/>
            <person name="Matsuura K."/>
            <person name="Barry K."/>
            <person name="Labutti K."/>
            <person name="Kuo R."/>
            <person name="Ohm R.A."/>
            <person name="Bhattacharya S.S."/>
            <person name="Shirouzu T."/>
            <person name="Yoshinaga Y."/>
            <person name="Martin F.M."/>
            <person name="Grigoriev I.V."/>
            <person name="Hibbett D.S."/>
        </authorList>
    </citation>
    <scope>NUCLEOTIDE SEQUENCE [LARGE SCALE GENOMIC DNA]</scope>
    <source>
        <strain evidence="7 8">93-53</strain>
    </source>
</reference>
<dbReference type="FunCoup" id="A0A165GS64">
    <property type="interactions" value="55"/>
</dbReference>
<protein>
    <recommendedName>
        <fullName evidence="3">amidase</fullName>
        <ecNumber evidence="3">3.5.1.4</ecNumber>
    </recommendedName>
</protein>
<proteinExistence type="inferred from homology"/>
<feature type="active site" description="Charge relay system" evidence="5">
    <location>
        <position position="208"/>
    </location>
</feature>
<dbReference type="PIRSF" id="PIRSF001221">
    <property type="entry name" value="Amidase_fungi"/>
    <property type="match status" value="1"/>
</dbReference>
<evidence type="ECO:0000313" key="7">
    <source>
        <dbReference type="EMBL" id="KZT10734.1"/>
    </source>
</evidence>
<dbReference type="SUPFAM" id="SSF75304">
    <property type="entry name" value="Amidase signature (AS) enzymes"/>
    <property type="match status" value="1"/>
</dbReference>
<dbReference type="PROSITE" id="PS00571">
    <property type="entry name" value="AMIDASES"/>
    <property type="match status" value="1"/>
</dbReference>
<dbReference type="OrthoDB" id="6428749at2759"/>
<comment type="catalytic activity">
    <reaction evidence="1">
        <text>a monocarboxylic acid amide + H2O = a monocarboxylate + NH4(+)</text>
        <dbReference type="Rhea" id="RHEA:12020"/>
        <dbReference type="ChEBI" id="CHEBI:15377"/>
        <dbReference type="ChEBI" id="CHEBI:28938"/>
        <dbReference type="ChEBI" id="CHEBI:35757"/>
        <dbReference type="ChEBI" id="CHEBI:83628"/>
        <dbReference type="EC" id="3.5.1.4"/>
    </reaction>
</comment>
<keyword evidence="8" id="KW-1185">Reference proteome</keyword>
<evidence type="ECO:0000313" key="8">
    <source>
        <dbReference type="Proteomes" id="UP000076871"/>
    </source>
</evidence>
<name>A0A165GS64_9APHY</name>
<gene>
    <name evidence="7" type="ORF">LAESUDRAFT_721101</name>
</gene>
<dbReference type="GeneID" id="63824984"/>
<keyword evidence="4" id="KW-0378">Hydrolase</keyword>
<comment type="similarity">
    <text evidence="2">Belongs to the amidase family.</text>
</comment>
<dbReference type="InParanoid" id="A0A165GS64"/>
<organism evidence="7 8">
    <name type="scientific">Laetiporus sulphureus 93-53</name>
    <dbReference type="NCBI Taxonomy" id="1314785"/>
    <lineage>
        <taxon>Eukaryota</taxon>
        <taxon>Fungi</taxon>
        <taxon>Dikarya</taxon>
        <taxon>Basidiomycota</taxon>
        <taxon>Agaricomycotina</taxon>
        <taxon>Agaricomycetes</taxon>
        <taxon>Polyporales</taxon>
        <taxon>Laetiporus</taxon>
    </lineage>
</organism>
<evidence type="ECO:0000256" key="5">
    <source>
        <dbReference type="PIRSR" id="PIRSR001221-1"/>
    </source>
</evidence>
<dbReference type="PANTHER" id="PTHR46072:SF2">
    <property type="entry name" value="AMIDASE (EUROFUNG)"/>
    <property type="match status" value="1"/>
</dbReference>
<evidence type="ECO:0000256" key="2">
    <source>
        <dbReference type="ARBA" id="ARBA00009199"/>
    </source>
</evidence>
<evidence type="ECO:0000256" key="1">
    <source>
        <dbReference type="ARBA" id="ARBA00001311"/>
    </source>
</evidence>
<feature type="domain" description="Amidase" evidence="6">
    <location>
        <begin position="77"/>
        <end position="550"/>
    </location>
</feature>
<dbReference type="PANTHER" id="PTHR46072">
    <property type="entry name" value="AMIDASE-RELATED-RELATED"/>
    <property type="match status" value="1"/>
</dbReference>
<evidence type="ECO:0000259" key="6">
    <source>
        <dbReference type="Pfam" id="PF01425"/>
    </source>
</evidence>
<dbReference type="Gene3D" id="3.90.1300.10">
    <property type="entry name" value="Amidase signature (AS) domain"/>
    <property type="match status" value="1"/>
</dbReference>
<dbReference type="Proteomes" id="UP000076871">
    <property type="component" value="Unassembled WGS sequence"/>
</dbReference>
<sequence length="568" mass="62320">MSQRAHWKDLVADKKRRQQESIPKDWIITVPPDSIRDVTSVPSTCGLLSPRELEITDTTDVEAILNKLASAEWSSVEATTAFYKRAIIAHQLVNCLTEIFVDRALKRAAELDEHLKTTGKVVGPFHGLPVSLKDQAQVKGLETTIGYVSWVGNYADKNAVIVDILYELGAVPFVRTNLPQTVMWIETNNLLFGRTLNPHNRSLTSGGSSGGEGALLAMKGSPLGVGTDLGGSIRIPAVFNGVYGLRPSTGRLPYYGCARPLAGQDSVSTVLGPLANSVGGMKLFLKAVLAQNPWDKDPTVLRKAWDEEAYKLRDHGGQGGKLCFAIMWDDRVVMPHPPVRRALEMAKEALTQAGHQVIDWEPYKHLEFGNLMNAIWRAGSRQDIAAAVSSSDEPLLASMDLIDPAFPDASYGASYFYSGDGISAYELWQLHKKKEEMQKEYLDRWMSTAEITGTGRPVDAIICPGAPCAAPPHGRNKFVNYTRVWNALDYTACTFPVTKVDPALDVKRPAHKFLSPTDKAYYDFYNPATFENAPVGLQLVGKMHEEEAVLAMVEIVEAALKAGGKPKL</sequence>
<dbReference type="STRING" id="1314785.A0A165GS64"/>
<dbReference type="AlphaFoldDB" id="A0A165GS64"/>
<dbReference type="InterPro" id="IPR020556">
    <property type="entry name" value="Amidase_CS"/>
</dbReference>
<dbReference type="EMBL" id="KV427608">
    <property type="protein sequence ID" value="KZT10734.1"/>
    <property type="molecule type" value="Genomic_DNA"/>
</dbReference>